<evidence type="ECO:0000256" key="6">
    <source>
        <dbReference type="SAM" id="Phobius"/>
    </source>
</evidence>
<evidence type="ECO:0000256" key="2">
    <source>
        <dbReference type="ARBA" id="ARBA00022448"/>
    </source>
</evidence>
<evidence type="ECO:0000259" key="7">
    <source>
        <dbReference type="Pfam" id="PF03600"/>
    </source>
</evidence>
<dbReference type="KEGG" id="avs:AWM76_09685"/>
<keyword evidence="4 6" id="KW-1133">Transmembrane helix</keyword>
<feature type="transmembrane region" description="Helical" evidence="6">
    <location>
        <begin position="180"/>
        <end position="200"/>
    </location>
</feature>
<reference evidence="8 9" key="1">
    <citation type="journal article" date="2016" name="Genome Announc.">
        <title>Complete Genome Sequences of Aerococcus christensenii CCUG 28831T, Aerococcus sanguinicola CCUG 43001T, Aerococcus urinae CCUG 36881T, Aerococcus urinaeequi CCUG 28094T, Aerococcus urinaehominis CCUG 42038 BT, and Aerococcus viridans CCUG 4311T.</title>
        <authorList>
            <person name="Carkaci D."/>
            <person name="Dargis R."/>
            <person name="Nielsen X.C."/>
            <person name="Skovgaard O."/>
            <person name="Fuursted K."/>
            <person name="Christensen J.J."/>
        </authorList>
    </citation>
    <scope>NUCLEOTIDE SEQUENCE [LARGE SCALE GENOMIC DNA]</scope>
    <source>
        <strain evidence="8 9">CCUG4311</strain>
    </source>
</reference>
<keyword evidence="3 6" id="KW-0812">Transmembrane</keyword>
<feature type="domain" description="Citrate transporter-like" evidence="7">
    <location>
        <begin position="12"/>
        <end position="200"/>
    </location>
</feature>
<dbReference type="Proteomes" id="UP000066986">
    <property type="component" value="Chromosome"/>
</dbReference>
<keyword evidence="5 6" id="KW-0472">Membrane</keyword>
<evidence type="ECO:0000313" key="8">
    <source>
        <dbReference type="EMBL" id="AMC01798.1"/>
    </source>
</evidence>
<evidence type="ECO:0000256" key="5">
    <source>
        <dbReference type="ARBA" id="ARBA00023136"/>
    </source>
</evidence>
<dbReference type="RefSeq" id="WP_003143179.1">
    <property type="nucleotide sequence ID" value="NZ_CP014164.1"/>
</dbReference>
<sequence length="219" mass="23977">MIAFMGYALIVILMFVIMRKKMSLFIGLVFLPLLWAIIGQVLNLWQIDIGQAAMDGLGTTSSTGIMLFFAIYMFTIMIDAGLFDPLSNAMIRFAKGDPLKVALATVALTAAVSLNGDGTATMIIVCTAMVPIYKKLNMSLLNLAVLTMTSHSIVNLLPWGGPTARDIAVMGVETNDVMRGLVPMMVAGLIYMFIIAWVLVYKNGRRLVWSTCLNKKCRP</sequence>
<accession>A0AAU8U6N5</accession>
<evidence type="ECO:0000256" key="4">
    <source>
        <dbReference type="ARBA" id="ARBA00022989"/>
    </source>
</evidence>
<feature type="transmembrane region" description="Helical" evidence="6">
    <location>
        <begin position="140"/>
        <end position="160"/>
    </location>
</feature>
<keyword evidence="2" id="KW-0813">Transport</keyword>
<protein>
    <recommendedName>
        <fullName evidence="7">Citrate transporter-like domain-containing protein</fullName>
    </recommendedName>
</protein>
<proteinExistence type="predicted"/>
<organism evidence="8 9">
    <name type="scientific">Aerococcus viridans</name>
    <dbReference type="NCBI Taxonomy" id="1377"/>
    <lineage>
        <taxon>Bacteria</taxon>
        <taxon>Bacillati</taxon>
        <taxon>Bacillota</taxon>
        <taxon>Bacilli</taxon>
        <taxon>Lactobacillales</taxon>
        <taxon>Aerococcaceae</taxon>
        <taxon>Aerococcus</taxon>
    </lineage>
</organism>
<gene>
    <name evidence="8" type="ORF">AWM76_09685</name>
</gene>
<dbReference type="Pfam" id="PF03600">
    <property type="entry name" value="CitMHS"/>
    <property type="match status" value="1"/>
</dbReference>
<dbReference type="GeneID" id="88557792"/>
<name>A0AAU8U6N5_9LACT</name>
<dbReference type="InterPro" id="IPR004680">
    <property type="entry name" value="Cit_transptr-like_dom"/>
</dbReference>
<dbReference type="GO" id="GO:0016020">
    <property type="term" value="C:membrane"/>
    <property type="evidence" value="ECO:0007669"/>
    <property type="project" value="UniProtKB-SubCell"/>
</dbReference>
<evidence type="ECO:0000256" key="3">
    <source>
        <dbReference type="ARBA" id="ARBA00022692"/>
    </source>
</evidence>
<reference evidence="9" key="2">
    <citation type="submission" date="2016-01" db="EMBL/GenBank/DDBJ databases">
        <title>Six Aerococcus type strain genome sequencing and assembly using PacBio and Illumina Hiseq.</title>
        <authorList>
            <person name="Carkaci D."/>
            <person name="Dargis R."/>
            <person name="Nielsen X.C."/>
            <person name="Skovgaard O."/>
            <person name="Fuursted K."/>
            <person name="Christensen J.J."/>
        </authorList>
    </citation>
    <scope>NUCLEOTIDE SEQUENCE [LARGE SCALE GENOMIC DNA]</scope>
    <source>
        <strain evidence="9">CCUG4311</strain>
    </source>
</reference>
<dbReference type="EMBL" id="CP014164">
    <property type="protein sequence ID" value="AMC01798.1"/>
    <property type="molecule type" value="Genomic_DNA"/>
</dbReference>
<feature type="transmembrane region" description="Helical" evidence="6">
    <location>
        <begin position="63"/>
        <end position="83"/>
    </location>
</feature>
<dbReference type="GO" id="GO:0055085">
    <property type="term" value="P:transmembrane transport"/>
    <property type="evidence" value="ECO:0007669"/>
    <property type="project" value="InterPro"/>
</dbReference>
<evidence type="ECO:0000313" key="9">
    <source>
        <dbReference type="Proteomes" id="UP000066986"/>
    </source>
</evidence>
<comment type="subcellular location">
    <subcellularLocation>
        <location evidence="1">Membrane</location>
        <topology evidence="1">Multi-pass membrane protein</topology>
    </subcellularLocation>
</comment>
<dbReference type="AlphaFoldDB" id="A0AAU8U6N5"/>
<evidence type="ECO:0000256" key="1">
    <source>
        <dbReference type="ARBA" id="ARBA00004141"/>
    </source>
</evidence>